<dbReference type="EMBL" id="MN739197">
    <property type="protein sequence ID" value="QHS93126.1"/>
    <property type="molecule type" value="Genomic_DNA"/>
</dbReference>
<organism evidence="1">
    <name type="scientific">viral metagenome</name>
    <dbReference type="NCBI Taxonomy" id="1070528"/>
    <lineage>
        <taxon>unclassified sequences</taxon>
        <taxon>metagenomes</taxon>
        <taxon>organismal metagenomes</taxon>
    </lineage>
</organism>
<sequence length="51" mass="5874">MSLYLLGSLIDEKDINEKVYILEGKKCNGKSVYKNCNNRIMREYSGGLSRE</sequence>
<protein>
    <submittedName>
        <fullName evidence="1">Uncharacterized protein</fullName>
    </submittedName>
</protein>
<accession>A0A6C0BLR2</accession>
<reference evidence="1" key="1">
    <citation type="journal article" date="2020" name="Nature">
        <title>Giant virus diversity and host interactions through global metagenomics.</title>
        <authorList>
            <person name="Schulz F."/>
            <person name="Roux S."/>
            <person name="Paez-Espino D."/>
            <person name="Jungbluth S."/>
            <person name="Walsh D.A."/>
            <person name="Denef V.J."/>
            <person name="McMahon K.D."/>
            <person name="Konstantinidis K.T."/>
            <person name="Eloe-Fadrosh E.A."/>
            <person name="Kyrpides N.C."/>
            <person name="Woyke T."/>
        </authorList>
    </citation>
    <scope>NUCLEOTIDE SEQUENCE</scope>
    <source>
        <strain evidence="1">GVMAG-M-3300017651-5</strain>
    </source>
</reference>
<evidence type="ECO:0000313" key="1">
    <source>
        <dbReference type="EMBL" id="QHS93126.1"/>
    </source>
</evidence>
<name>A0A6C0BLR2_9ZZZZ</name>
<proteinExistence type="predicted"/>
<dbReference type="AlphaFoldDB" id="A0A6C0BLR2"/>